<protein>
    <submittedName>
        <fullName evidence="1">Uncharacterized protein conserved in bacteria (DUF2313)</fullName>
    </submittedName>
</protein>
<dbReference type="InterPro" id="IPR018755">
    <property type="entry name" value="Phage_Mu_Gp48"/>
</dbReference>
<gene>
    <name evidence="1" type="ORF">ERS852491_00271</name>
</gene>
<reference evidence="1 2" key="1">
    <citation type="submission" date="2015-09" db="EMBL/GenBank/DDBJ databases">
        <authorList>
            <consortium name="Pathogen Informatics"/>
        </authorList>
    </citation>
    <scope>NUCLEOTIDE SEQUENCE [LARGE SCALE GENOMIC DNA]</scope>
    <source>
        <strain evidence="1 2">2789STDY5834876</strain>
    </source>
</reference>
<organism evidence="1 2">
    <name type="scientific">Faecalicatena contorta</name>
    <dbReference type="NCBI Taxonomy" id="39482"/>
    <lineage>
        <taxon>Bacteria</taxon>
        <taxon>Bacillati</taxon>
        <taxon>Bacillota</taxon>
        <taxon>Clostridia</taxon>
        <taxon>Lachnospirales</taxon>
        <taxon>Lachnospiraceae</taxon>
        <taxon>Faecalicatena</taxon>
    </lineage>
</organism>
<dbReference type="Proteomes" id="UP000095544">
    <property type="component" value="Unassembled WGS sequence"/>
</dbReference>
<name>A0A173Z533_9FIRM</name>
<dbReference type="STRING" id="39482.ERS852491_00271"/>
<dbReference type="OrthoDB" id="1629754at2"/>
<sequence>MNLENFPSSETGKRMLETVSNGFYDNSYVGKWLFQVMGLEMGEAREKIEELPYQAFPETATWGLRYHEQKYGLPVREELGYEERRRFIYQKRDERSPMNPYRMEVIMENITGRKAHVDDESGPVNTFTIKLESGNNAVDVTAAIKKIKTIKQSHVAFTLRFTAVAHIELCGNVERYESRYPICGTVPGVSTGLRLMDAGVELSPETYPYKRITTMAGNSGEAGQYPKTSTGLKVAEGAVEAEIYAAGYQVNYPEASENMAAGLHPKTRFQAVYAMNETEVAAKLSGFKYQNEVAGTKPQVSTGLIQKKAVTDIEASGKGTEVEYSLAGEKEAGTVPKVSTGAKESGDSVIPEVKTESYQIRYPLCGNAFEI</sequence>
<dbReference type="RefSeq" id="WP_055150230.1">
    <property type="nucleotide sequence ID" value="NZ_CYZU01000002.1"/>
</dbReference>
<dbReference type="AlphaFoldDB" id="A0A173Z533"/>
<dbReference type="EMBL" id="CYZU01000002">
    <property type="protein sequence ID" value="CUN70285.1"/>
    <property type="molecule type" value="Genomic_DNA"/>
</dbReference>
<dbReference type="Pfam" id="PF10076">
    <property type="entry name" value="Phage_Mu_Gp48"/>
    <property type="match status" value="1"/>
</dbReference>
<evidence type="ECO:0000313" key="1">
    <source>
        <dbReference type="EMBL" id="CUN70285.1"/>
    </source>
</evidence>
<accession>A0A173Z533</accession>
<evidence type="ECO:0000313" key="2">
    <source>
        <dbReference type="Proteomes" id="UP000095544"/>
    </source>
</evidence>
<proteinExistence type="predicted"/>